<dbReference type="Proteomes" id="UP001060085">
    <property type="component" value="Linkage Group LG05"/>
</dbReference>
<evidence type="ECO:0000313" key="2">
    <source>
        <dbReference type="Proteomes" id="UP001060085"/>
    </source>
</evidence>
<reference evidence="2" key="1">
    <citation type="journal article" date="2023" name="Nat. Plants">
        <title>Single-cell RNA sequencing provides a high-resolution roadmap for understanding the multicellular compartmentation of specialized metabolism.</title>
        <authorList>
            <person name="Sun S."/>
            <person name="Shen X."/>
            <person name="Li Y."/>
            <person name="Li Y."/>
            <person name="Wang S."/>
            <person name="Li R."/>
            <person name="Zhang H."/>
            <person name="Shen G."/>
            <person name="Guo B."/>
            <person name="Wei J."/>
            <person name="Xu J."/>
            <person name="St-Pierre B."/>
            <person name="Chen S."/>
            <person name="Sun C."/>
        </authorList>
    </citation>
    <scope>NUCLEOTIDE SEQUENCE [LARGE SCALE GENOMIC DNA]</scope>
</reference>
<organism evidence="1 2">
    <name type="scientific">Catharanthus roseus</name>
    <name type="common">Madagascar periwinkle</name>
    <name type="synonym">Vinca rosea</name>
    <dbReference type="NCBI Taxonomy" id="4058"/>
    <lineage>
        <taxon>Eukaryota</taxon>
        <taxon>Viridiplantae</taxon>
        <taxon>Streptophyta</taxon>
        <taxon>Embryophyta</taxon>
        <taxon>Tracheophyta</taxon>
        <taxon>Spermatophyta</taxon>
        <taxon>Magnoliopsida</taxon>
        <taxon>eudicotyledons</taxon>
        <taxon>Gunneridae</taxon>
        <taxon>Pentapetalae</taxon>
        <taxon>asterids</taxon>
        <taxon>lamiids</taxon>
        <taxon>Gentianales</taxon>
        <taxon>Apocynaceae</taxon>
        <taxon>Rauvolfioideae</taxon>
        <taxon>Vinceae</taxon>
        <taxon>Catharanthinae</taxon>
        <taxon>Catharanthus</taxon>
    </lineage>
</organism>
<sequence length="360" mass="40110">MGRGHKRKYVDDVGLSMEPMGTSAPSTHTQPAAPVPLVPTSQITTLLISPPTTQPTVTLSPSMAPTISTLTAQLTPPSVALEMAPLTWKLLLHDTREVLELNIDLGFISFTMSLIKKQAVLAERFSRSKELEELHKDRKGEKKGERKKFYKIKKKAKEEAATMSTTVPDDLRLMAIEVGGMTCNHLYGAIGPPSYRGLALIGPCYADGEQRMLRRWRLLFLAVFLLHRCRTSSELLCFPFPRHLHRLHMLLTRRSLPLKCRFDPSLPPPLMMFLIDWYNCSIELVCCLQLQSFDVKLIDVNKTCKVTKGGPVMKYAAMLAYGNYHGVVGYAKAKGPAIPIALQKVGILFGSKGMLVFVSE</sequence>
<comment type="caution">
    <text evidence="1">The sequence shown here is derived from an EMBL/GenBank/DDBJ whole genome shotgun (WGS) entry which is preliminary data.</text>
</comment>
<keyword evidence="2" id="KW-1185">Reference proteome</keyword>
<evidence type="ECO:0000313" key="1">
    <source>
        <dbReference type="EMBL" id="KAI5661148.1"/>
    </source>
</evidence>
<accession>A0ACC0ANZ2</accession>
<proteinExistence type="predicted"/>
<gene>
    <name evidence="1" type="ORF">M9H77_20471</name>
</gene>
<name>A0ACC0ANZ2_CATRO</name>
<dbReference type="EMBL" id="CM044705">
    <property type="protein sequence ID" value="KAI5661148.1"/>
    <property type="molecule type" value="Genomic_DNA"/>
</dbReference>
<protein>
    <submittedName>
        <fullName evidence="1">Uncharacterized protein</fullName>
    </submittedName>
</protein>